<gene>
    <name evidence="1" type="ORF">QQS21_008105</name>
</gene>
<dbReference type="AlphaFoldDB" id="A0AAJ0CJF9"/>
<sequence>MASSRLEKLLRERIGKAQPKLGKLHLQETQVLVPGSPAPSGAILPTDTGPRTLPLESYASLWFNSDTGHAVGLVQLFTIGTGAYVGGARIEYKMSWFEDGERQAARSFESDSQSGRKMELGSKMQNERLGEVRIRVLEPLWELEREVWAHRAADLGK</sequence>
<proteinExistence type="predicted"/>
<keyword evidence="2" id="KW-1185">Reference proteome</keyword>
<evidence type="ECO:0000313" key="2">
    <source>
        <dbReference type="Proteomes" id="UP001251528"/>
    </source>
</evidence>
<organism evidence="1 2">
    <name type="scientific">Conoideocrella luteorostrata</name>
    <dbReference type="NCBI Taxonomy" id="1105319"/>
    <lineage>
        <taxon>Eukaryota</taxon>
        <taxon>Fungi</taxon>
        <taxon>Dikarya</taxon>
        <taxon>Ascomycota</taxon>
        <taxon>Pezizomycotina</taxon>
        <taxon>Sordariomycetes</taxon>
        <taxon>Hypocreomycetidae</taxon>
        <taxon>Hypocreales</taxon>
        <taxon>Clavicipitaceae</taxon>
        <taxon>Conoideocrella</taxon>
    </lineage>
</organism>
<comment type="caution">
    <text evidence="1">The sequence shown here is derived from an EMBL/GenBank/DDBJ whole genome shotgun (WGS) entry which is preliminary data.</text>
</comment>
<evidence type="ECO:0000313" key="1">
    <source>
        <dbReference type="EMBL" id="KAK2594166.1"/>
    </source>
</evidence>
<protein>
    <submittedName>
        <fullName evidence="1">Uncharacterized protein</fullName>
    </submittedName>
</protein>
<reference evidence="1" key="1">
    <citation type="submission" date="2023-06" db="EMBL/GenBank/DDBJ databases">
        <title>Conoideocrella luteorostrata (Hypocreales: Clavicipitaceae), a potential biocontrol fungus for elongate hemlock scale in United States Christmas tree production areas.</title>
        <authorList>
            <person name="Barrett H."/>
            <person name="Lovett B."/>
            <person name="Macias A.M."/>
            <person name="Stajich J.E."/>
            <person name="Kasson M.T."/>
        </authorList>
    </citation>
    <scope>NUCLEOTIDE SEQUENCE</scope>
    <source>
        <strain evidence="1">ARSEF 14590</strain>
    </source>
</reference>
<name>A0AAJ0CJF9_9HYPO</name>
<dbReference type="Proteomes" id="UP001251528">
    <property type="component" value="Unassembled WGS sequence"/>
</dbReference>
<dbReference type="EMBL" id="JASWJB010000178">
    <property type="protein sequence ID" value="KAK2594166.1"/>
    <property type="molecule type" value="Genomic_DNA"/>
</dbReference>
<accession>A0AAJ0CJF9</accession>